<sequence>MGNTEQPRIKWD</sequence>
<evidence type="ECO:0000313" key="1">
    <source>
        <dbReference type="EMBL" id="JAH15179.1"/>
    </source>
</evidence>
<organism evidence="1">
    <name type="scientific">Anguilla anguilla</name>
    <name type="common">European freshwater eel</name>
    <name type="synonym">Muraena anguilla</name>
    <dbReference type="NCBI Taxonomy" id="7936"/>
    <lineage>
        <taxon>Eukaryota</taxon>
        <taxon>Metazoa</taxon>
        <taxon>Chordata</taxon>
        <taxon>Craniata</taxon>
        <taxon>Vertebrata</taxon>
        <taxon>Euteleostomi</taxon>
        <taxon>Actinopterygii</taxon>
        <taxon>Neopterygii</taxon>
        <taxon>Teleostei</taxon>
        <taxon>Anguilliformes</taxon>
        <taxon>Anguillidae</taxon>
        <taxon>Anguilla</taxon>
    </lineage>
</organism>
<proteinExistence type="predicted"/>
<dbReference type="EMBL" id="GBXM01093398">
    <property type="protein sequence ID" value="JAH15179.1"/>
    <property type="molecule type" value="Transcribed_RNA"/>
</dbReference>
<reference evidence="1" key="2">
    <citation type="journal article" date="2015" name="Fish Shellfish Immunol.">
        <title>Early steps in the European eel (Anguilla anguilla)-Vibrio vulnificus interaction in the gills: Role of the RtxA13 toxin.</title>
        <authorList>
            <person name="Callol A."/>
            <person name="Pajuelo D."/>
            <person name="Ebbesson L."/>
            <person name="Teles M."/>
            <person name="MacKenzie S."/>
            <person name="Amaro C."/>
        </authorList>
    </citation>
    <scope>NUCLEOTIDE SEQUENCE</scope>
</reference>
<reference evidence="1" key="1">
    <citation type="submission" date="2014-11" db="EMBL/GenBank/DDBJ databases">
        <authorList>
            <person name="Amaro Gonzalez C."/>
        </authorList>
    </citation>
    <scope>NUCLEOTIDE SEQUENCE</scope>
</reference>
<protein>
    <submittedName>
        <fullName evidence="1">Uncharacterized protein</fullName>
    </submittedName>
</protein>
<name>A0A0E9QEF5_ANGAN</name>
<accession>A0A0E9QEF5</accession>